<reference evidence="3 4" key="1">
    <citation type="submission" date="2021-06" db="EMBL/GenBank/DDBJ databases">
        <title>Caerostris extrusa draft genome.</title>
        <authorList>
            <person name="Kono N."/>
            <person name="Arakawa K."/>
        </authorList>
    </citation>
    <scope>NUCLEOTIDE SEQUENCE [LARGE SCALE GENOMIC DNA]</scope>
</reference>
<keyword evidence="2" id="KW-0732">Signal</keyword>
<evidence type="ECO:0000256" key="2">
    <source>
        <dbReference type="SAM" id="SignalP"/>
    </source>
</evidence>
<feature type="compositionally biased region" description="Basic residues" evidence="1">
    <location>
        <begin position="54"/>
        <end position="67"/>
    </location>
</feature>
<proteinExistence type="predicted"/>
<evidence type="ECO:0000256" key="1">
    <source>
        <dbReference type="SAM" id="MobiDB-lite"/>
    </source>
</evidence>
<dbReference type="EMBL" id="BPLR01019049">
    <property type="protein sequence ID" value="GIZ04203.1"/>
    <property type="molecule type" value="Genomic_DNA"/>
</dbReference>
<accession>A0AAV4YAP2</accession>
<protein>
    <recommendedName>
        <fullName evidence="5">Secreted protein</fullName>
    </recommendedName>
</protein>
<organism evidence="3 4">
    <name type="scientific">Caerostris extrusa</name>
    <name type="common">Bark spider</name>
    <name type="synonym">Caerostris bankana</name>
    <dbReference type="NCBI Taxonomy" id="172846"/>
    <lineage>
        <taxon>Eukaryota</taxon>
        <taxon>Metazoa</taxon>
        <taxon>Ecdysozoa</taxon>
        <taxon>Arthropoda</taxon>
        <taxon>Chelicerata</taxon>
        <taxon>Arachnida</taxon>
        <taxon>Araneae</taxon>
        <taxon>Araneomorphae</taxon>
        <taxon>Entelegynae</taxon>
        <taxon>Araneoidea</taxon>
        <taxon>Araneidae</taxon>
        <taxon>Caerostris</taxon>
    </lineage>
</organism>
<evidence type="ECO:0008006" key="5">
    <source>
        <dbReference type="Google" id="ProtNLM"/>
    </source>
</evidence>
<feature type="chain" id="PRO_5043797715" description="Secreted protein" evidence="2">
    <location>
        <begin position="27"/>
        <end position="85"/>
    </location>
</feature>
<feature type="signal peptide" evidence="2">
    <location>
        <begin position="1"/>
        <end position="26"/>
    </location>
</feature>
<sequence length="85" mass="9845">MVSWRKNTNLLICCILIASELPLVKHDHRSNPRPAGTESEPSHMYPSILDGSVSRKRRTQTTKKRTKECHYHPFPTKQHIIILSK</sequence>
<dbReference type="AlphaFoldDB" id="A0AAV4YAP2"/>
<evidence type="ECO:0000313" key="4">
    <source>
        <dbReference type="Proteomes" id="UP001054945"/>
    </source>
</evidence>
<gene>
    <name evidence="3" type="ORF">CEXT_579761</name>
</gene>
<feature type="region of interest" description="Disordered" evidence="1">
    <location>
        <begin position="26"/>
        <end position="67"/>
    </location>
</feature>
<name>A0AAV4YAP2_CAEEX</name>
<comment type="caution">
    <text evidence="3">The sequence shown here is derived from an EMBL/GenBank/DDBJ whole genome shotgun (WGS) entry which is preliminary data.</text>
</comment>
<dbReference type="Proteomes" id="UP001054945">
    <property type="component" value="Unassembled WGS sequence"/>
</dbReference>
<evidence type="ECO:0000313" key="3">
    <source>
        <dbReference type="EMBL" id="GIZ04203.1"/>
    </source>
</evidence>
<keyword evidence="4" id="KW-1185">Reference proteome</keyword>